<reference evidence="1 2" key="1">
    <citation type="submission" date="2016-11" db="EMBL/GenBank/DDBJ databases">
        <authorList>
            <person name="Jaros S."/>
            <person name="Januszkiewicz K."/>
            <person name="Wedrychowicz H."/>
        </authorList>
    </citation>
    <scope>NUCLEOTIDE SEQUENCE [LARGE SCALE GENOMIC DNA]</scope>
    <source>
        <strain evidence="1 2">GAS242</strain>
    </source>
</reference>
<protein>
    <submittedName>
        <fullName evidence="1">Uncharacterized conserved protein</fullName>
    </submittedName>
</protein>
<dbReference type="Pfam" id="PF13557">
    <property type="entry name" value="Phenol_MetA_deg"/>
    <property type="match status" value="1"/>
</dbReference>
<accession>A0A1M5LR19</accession>
<sequence>MFFSQCALADEGGVSFWVPGFFGSLAAAPQQPGWSLANIYYHTSVSAGADVARAREFTLGRVPANATVNANLNLRLNATGDLGFVIPTYVFATPVLGGQASASLVSAYGVVSTTLAGQLAGSLTGPGGGSIPFMRSDSISDTTWGFGDLVPQFALRWNAGVNNYMTYITGDIPVGAYQSDRLSNLGIGHGAIDAGGGYTYFNPATGHEFSGVLGFTYNFKNTATQYQNGVDLHFDWGASQFLTKQVQVGLVGYAYKDIGCDSGSGDHVGCFQSQVFGIGPQFGYVFPLSETLQGYINLKGYAEFGGSDRPTGWNTWLTFAISPAAAPPPPTSRMITK</sequence>
<name>A0A1M5LR19_9BRAD</name>
<dbReference type="Proteomes" id="UP000190675">
    <property type="component" value="Chromosome I"/>
</dbReference>
<dbReference type="AlphaFoldDB" id="A0A1M5LR19"/>
<proteinExistence type="predicted"/>
<gene>
    <name evidence="1" type="ORF">SAMN05444169_3614</name>
</gene>
<dbReference type="EMBL" id="LT670818">
    <property type="protein sequence ID" value="SHG67488.1"/>
    <property type="molecule type" value="Genomic_DNA"/>
</dbReference>
<evidence type="ECO:0000313" key="1">
    <source>
        <dbReference type="EMBL" id="SHG67488.1"/>
    </source>
</evidence>
<dbReference type="InterPro" id="IPR025737">
    <property type="entry name" value="FApF"/>
</dbReference>
<evidence type="ECO:0000313" key="2">
    <source>
        <dbReference type="Proteomes" id="UP000190675"/>
    </source>
</evidence>
<organism evidence="1 2">
    <name type="scientific">Bradyrhizobium erythrophlei</name>
    <dbReference type="NCBI Taxonomy" id="1437360"/>
    <lineage>
        <taxon>Bacteria</taxon>
        <taxon>Pseudomonadati</taxon>
        <taxon>Pseudomonadota</taxon>
        <taxon>Alphaproteobacteria</taxon>
        <taxon>Hyphomicrobiales</taxon>
        <taxon>Nitrobacteraceae</taxon>
        <taxon>Bradyrhizobium</taxon>
    </lineage>
</organism>
<dbReference type="RefSeq" id="WP_244568051.1">
    <property type="nucleotide sequence ID" value="NZ_LT670818.1"/>
</dbReference>